<feature type="compositionally biased region" description="Basic and acidic residues" evidence="1">
    <location>
        <begin position="1"/>
        <end position="10"/>
    </location>
</feature>
<dbReference type="EMBL" id="MLKD01000002">
    <property type="protein sequence ID" value="OQE29554.1"/>
    <property type="molecule type" value="Genomic_DNA"/>
</dbReference>
<feature type="compositionally biased region" description="Basic and acidic residues" evidence="1">
    <location>
        <begin position="43"/>
        <end position="52"/>
    </location>
</feature>
<name>A0A1V6TUA1_9EURO</name>
<gene>
    <name evidence="2" type="ORF">PENSTE_c002G08252</name>
</gene>
<organism evidence="2 3">
    <name type="scientific">Penicillium steckii</name>
    <dbReference type="NCBI Taxonomy" id="303698"/>
    <lineage>
        <taxon>Eukaryota</taxon>
        <taxon>Fungi</taxon>
        <taxon>Dikarya</taxon>
        <taxon>Ascomycota</taxon>
        <taxon>Pezizomycotina</taxon>
        <taxon>Eurotiomycetes</taxon>
        <taxon>Eurotiomycetidae</taxon>
        <taxon>Eurotiales</taxon>
        <taxon>Aspergillaceae</taxon>
        <taxon>Penicillium</taxon>
    </lineage>
</organism>
<evidence type="ECO:0000313" key="3">
    <source>
        <dbReference type="Proteomes" id="UP000191285"/>
    </source>
</evidence>
<comment type="caution">
    <text evidence="2">The sequence shown here is derived from an EMBL/GenBank/DDBJ whole genome shotgun (WGS) entry which is preliminary data.</text>
</comment>
<reference evidence="3" key="1">
    <citation type="journal article" date="2017" name="Nat. Microbiol.">
        <title>Global analysis of biosynthetic gene clusters reveals vast potential of secondary metabolite production in Penicillium species.</title>
        <authorList>
            <person name="Nielsen J.C."/>
            <person name="Grijseels S."/>
            <person name="Prigent S."/>
            <person name="Ji B."/>
            <person name="Dainat J."/>
            <person name="Nielsen K.F."/>
            <person name="Frisvad J.C."/>
            <person name="Workman M."/>
            <person name="Nielsen J."/>
        </authorList>
    </citation>
    <scope>NUCLEOTIDE SEQUENCE [LARGE SCALE GENOMIC DNA]</scope>
    <source>
        <strain evidence="3">IBT 24891</strain>
    </source>
</reference>
<feature type="compositionally biased region" description="Basic and acidic residues" evidence="1">
    <location>
        <begin position="75"/>
        <end position="101"/>
    </location>
</feature>
<feature type="region of interest" description="Disordered" evidence="1">
    <location>
        <begin position="40"/>
        <end position="121"/>
    </location>
</feature>
<proteinExistence type="predicted"/>
<sequence length="121" mass="14082">MPERRIHPDPTETTDLFAQHPIQQMPEKVTESAQLIFRAAQRQRTDSQRGNRDPVYPSTKAHTVHSMKNRASTSQKDKRRGEPCAEKIQPRFCHHGSEMCDKKKRKNERTDFFTPPPKSTN</sequence>
<evidence type="ECO:0000256" key="1">
    <source>
        <dbReference type="SAM" id="MobiDB-lite"/>
    </source>
</evidence>
<accession>A0A1V6TUA1</accession>
<feature type="region of interest" description="Disordered" evidence="1">
    <location>
        <begin position="1"/>
        <end position="28"/>
    </location>
</feature>
<dbReference type="AlphaFoldDB" id="A0A1V6TUA1"/>
<dbReference type="Proteomes" id="UP000191285">
    <property type="component" value="Unassembled WGS sequence"/>
</dbReference>
<protein>
    <submittedName>
        <fullName evidence="2">Uncharacterized protein</fullName>
    </submittedName>
</protein>
<keyword evidence="3" id="KW-1185">Reference proteome</keyword>
<evidence type="ECO:0000313" key="2">
    <source>
        <dbReference type="EMBL" id="OQE29554.1"/>
    </source>
</evidence>